<gene>
    <name evidence="1" type="ORF">KIL84_005143</name>
</gene>
<evidence type="ECO:0000313" key="1">
    <source>
        <dbReference type="EMBL" id="KAH1181417.1"/>
    </source>
</evidence>
<accession>A0A9D3XK38</accession>
<organism evidence="1 2">
    <name type="scientific">Mauremys mutica</name>
    <name type="common">yellowpond turtle</name>
    <dbReference type="NCBI Taxonomy" id="74926"/>
    <lineage>
        <taxon>Eukaryota</taxon>
        <taxon>Metazoa</taxon>
        <taxon>Chordata</taxon>
        <taxon>Craniata</taxon>
        <taxon>Vertebrata</taxon>
        <taxon>Euteleostomi</taxon>
        <taxon>Archelosauria</taxon>
        <taxon>Testudinata</taxon>
        <taxon>Testudines</taxon>
        <taxon>Cryptodira</taxon>
        <taxon>Durocryptodira</taxon>
        <taxon>Testudinoidea</taxon>
        <taxon>Geoemydidae</taxon>
        <taxon>Geoemydinae</taxon>
        <taxon>Mauremys</taxon>
    </lineage>
</organism>
<reference evidence="1" key="1">
    <citation type="submission" date="2021-09" db="EMBL/GenBank/DDBJ databases">
        <title>The genome of Mauremys mutica provides insights into the evolution of semi-aquatic lifestyle.</title>
        <authorList>
            <person name="Gong S."/>
            <person name="Gao Y."/>
        </authorList>
    </citation>
    <scope>NUCLEOTIDE SEQUENCE</scope>
    <source>
        <strain evidence="1">MM-2020</strain>
        <tissue evidence="1">Muscle</tissue>
    </source>
</reference>
<dbReference type="Proteomes" id="UP000827986">
    <property type="component" value="Unassembled WGS sequence"/>
</dbReference>
<comment type="caution">
    <text evidence="1">The sequence shown here is derived from an EMBL/GenBank/DDBJ whole genome shotgun (WGS) entry which is preliminary data.</text>
</comment>
<name>A0A9D3XK38_9SAUR</name>
<evidence type="ECO:0000313" key="2">
    <source>
        <dbReference type="Proteomes" id="UP000827986"/>
    </source>
</evidence>
<dbReference type="EMBL" id="JAHDVG010000468">
    <property type="protein sequence ID" value="KAH1181417.1"/>
    <property type="molecule type" value="Genomic_DNA"/>
</dbReference>
<protein>
    <submittedName>
        <fullName evidence="1">Uncharacterized protein</fullName>
    </submittedName>
</protein>
<proteinExistence type="predicted"/>
<keyword evidence="2" id="KW-1185">Reference proteome</keyword>
<dbReference type="AlphaFoldDB" id="A0A9D3XK38"/>
<sequence>MGDGEQRPLQRSHAGGVSLFREHAKYQLVLPKETERGPPQRAAKCQARPTAAPPLNPLVTASPSTYHAPLAEWRLQAPASNTLHLHGSRLASGALRAGISSLLSQSHLGQLHCMDLEGGCNLADIMQL</sequence>